<dbReference type="SMART" id="SM00797">
    <property type="entry name" value="AHS2"/>
    <property type="match status" value="1"/>
</dbReference>
<evidence type="ECO:0000256" key="2">
    <source>
        <dbReference type="ARBA" id="ARBA00022801"/>
    </source>
</evidence>
<feature type="domain" description="Carboxyltransferase" evidence="4">
    <location>
        <begin position="2"/>
        <end position="115"/>
    </location>
</feature>
<feature type="non-terminal residue" evidence="5">
    <location>
        <position position="118"/>
    </location>
</feature>
<organism evidence="5 6">
    <name type="scientific">Haematococcus lacustris</name>
    <name type="common">Green alga</name>
    <name type="synonym">Haematococcus pluvialis</name>
    <dbReference type="NCBI Taxonomy" id="44745"/>
    <lineage>
        <taxon>Eukaryota</taxon>
        <taxon>Viridiplantae</taxon>
        <taxon>Chlorophyta</taxon>
        <taxon>core chlorophytes</taxon>
        <taxon>Chlorophyceae</taxon>
        <taxon>CS clade</taxon>
        <taxon>Chlamydomonadales</taxon>
        <taxon>Haematococcaceae</taxon>
        <taxon>Haematococcus</taxon>
    </lineage>
</organism>
<dbReference type="Proteomes" id="UP000485058">
    <property type="component" value="Unassembled WGS sequence"/>
</dbReference>
<keyword evidence="6" id="KW-1185">Reference proteome</keyword>
<dbReference type="SUPFAM" id="SSF50891">
    <property type="entry name" value="Cyclophilin-like"/>
    <property type="match status" value="1"/>
</dbReference>
<keyword evidence="2" id="KW-0378">Hydrolase</keyword>
<keyword evidence="3" id="KW-0067">ATP-binding</keyword>
<comment type="caution">
    <text evidence="5">The sequence shown here is derived from an EMBL/GenBank/DDBJ whole genome shotgun (WGS) entry which is preliminary data.</text>
</comment>
<dbReference type="InterPro" id="IPR003778">
    <property type="entry name" value="CT_A_B"/>
</dbReference>
<dbReference type="GO" id="GO:0016787">
    <property type="term" value="F:hydrolase activity"/>
    <property type="evidence" value="ECO:0007669"/>
    <property type="project" value="UniProtKB-KW"/>
</dbReference>
<dbReference type="PANTHER" id="PTHR43309">
    <property type="entry name" value="5-OXOPROLINASE SUBUNIT C"/>
    <property type="match status" value="1"/>
</dbReference>
<evidence type="ECO:0000256" key="3">
    <source>
        <dbReference type="ARBA" id="ARBA00022840"/>
    </source>
</evidence>
<keyword evidence="1" id="KW-0547">Nucleotide-binding</keyword>
<feature type="non-terminal residue" evidence="5">
    <location>
        <position position="1"/>
    </location>
</feature>
<evidence type="ECO:0000259" key="4">
    <source>
        <dbReference type="SMART" id="SM00797"/>
    </source>
</evidence>
<dbReference type="InterPro" id="IPR029000">
    <property type="entry name" value="Cyclophilin-like_dom_sf"/>
</dbReference>
<dbReference type="GO" id="GO:0005524">
    <property type="term" value="F:ATP binding"/>
    <property type="evidence" value="ECO:0007669"/>
    <property type="project" value="UniProtKB-KW"/>
</dbReference>
<reference evidence="5 6" key="1">
    <citation type="submission" date="2020-02" db="EMBL/GenBank/DDBJ databases">
        <title>Draft genome sequence of Haematococcus lacustris strain NIES-144.</title>
        <authorList>
            <person name="Morimoto D."/>
            <person name="Nakagawa S."/>
            <person name="Yoshida T."/>
            <person name="Sawayama S."/>
        </authorList>
    </citation>
    <scope>NUCLEOTIDE SEQUENCE [LARGE SCALE GENOMIC DNA]</scope>
    <source>
        <strain evidence="5 6">NIES-144</strain>
    </source>
</reference>
<dbReference type="Gene3D" id="2.40.100.10">
    <property type="entry name" value="Cyclophilin-like"/>
    <property type="match status" value="1"/>
</dbReference>
<protein>
    <recommendedName>
        <fullName evidence="4">Carboxyltransferase domain-containing protein</fullName>
    </recommendedName>
</protein>
<proteinExistence type="predicted"/>
<dbReference type="InterPro" id="IPR052708">
    <property type="entry name" value="PxpC"/>
</dbReference>
<accession>A0A699Z1P4</accession>
<dbReference type="Pfam" id="PF02626">
    <property type="entry name" value="CT_A_B"/>
    <property type="match status" value="1"/>
</dbReference>
<sequence length="118" mass="12661">VFYREPYSVHYNSNRLGVRLVGPKPDWVRADGGEGGTHPSNVHDHVYALGTVNFTGDHPVVLTVDGPSLGGFVCPATITSTEVWKVGQVRPGDRVLFRRLTLAEAHAALLVSDATVAA</sequence>
<dbReference type="PANTHER" id="PTHR43309:SF3">
    <property type="entry name" value="5-OXOPROLINASE SUBUNIT C"/>
    <property type="match status" value="1"/>
</dbReference>
<dbReference type="EMBL" id="BLLF01000850">
    <property type="protein sequence ID" value="GFH15435.1"/>
    <property type="molecule type" value="Genomic_DNA"/>
</dbReference>
<gene>
    <name evidence="5" type="ORF">HaLaN_11664</name>
</gene>
<evidence type="ECO:0000313" key="6">
    <source>
        <dbReference type="Proteomes" id="UP000485058"/>
    </source>
</evidence>
<dbReference type="AlphaFoldDB" id="A0A699Z1P4"/>
<name>A0A699Z1P4_HAELA</name>
<evidence type="ECO:0000313" key="5">
    <source>
        <dbReference type="EMBL" id="GFH15435.1"/>
    </source>
</evidence>
<evidence type="ECO:0000256" key="1">
    <source>
        <dbReference type="ARBA" id="ARBA00022741"/>
    </source>
</evidence>